<sequence>MQENKIRERSISRCLEEEIMERKERSIRVFNELTKPYTLSDQVQNRRSGYTKNPSQNILPLGMDPRTQLETGVDTQLKKRIFLDSK</sequence>
<dbReference type="AlphaFoldDB" id="A0AAV1SPY8"/>
<protein>
    <submittedName>
        <fullName evidence="2">Uncharacterized protein</fullName>
    </submittedName>
</protein>
<feature type="compositionally biased region" description="Polar residues" evidence="1">
    <location>
        <begin position="40"/>
        <end position="58"/>
    </location>
</feature>
<evidence type="ECO:0000313" key="3">
    <source>
        <dbReference type="Proteomes" id="UP001314170"/>
    </source>
</evidence>
<reference evidence="2 3" key="1">
    <citation type="submission" date="2024-01" db="EMBL/GenBank/DDBJ databases">
        <authorList>
            <person name="Waweru B."/>
        </authorList>
    </citation>
    <scope>NUCLEOTIDE SEQUENCE [LARGE SCALE GENOMIC DNA]</scope>
</reference>
<proteinExistence type="predicted"/>
<organism evidence="2 3">
    <name type="scientific">Dovyalis caffra</name>
    <dbReference type="NCBI Taxonomy" id="77055"/>
    <lineage>
        <taxon>Eukaryota</taxon>
        <taxon>Viridiplantae</taxon>
        <taxon>Streptophyta</taxon>
        <taxon>Embryophyta</taxon>
        <taxon>Tracheophyta</taxon>
        <taxon>Spermatophyta</taxon>
        <taxon>Magnoliopsida</taxon>
        <taxon>eudicotyledons</taxon>
        <taxon>Gunneridae</taxon>
        <taxon>Pentapetalae</taxon>
        <taxon>rosids</taxon>
        <taxon>fabids</taxon>
        <taxon>Malpighiales</taxon>
        <taxon>Salicaceae</taxon>
        <taxon>Flacourtieae</taxon>
        <taxon>Dovyalis</taxon>
    </lineage>
</organism>
<gene>
    <name evidence="2" type="ORF">DCAF_LOCUS25130</name>
</gene>
<dbReference type="EMBL" id="CAWUPB010001194">
    <property type="protein sequence ID" value="CAK7354228.1"/>
    <property type="molecule type" value="Genomic_DNA"/>
</dbReference>
<comment type="caution">
    <text evidence="2">The sequence shown here is derived from an EMBL/GenBank/DDBJ whole genome shotgun (WGS) entry which is preliminary data.</text>
</comment>
<evidence type="ECO:0000256" key="1">
    <source>
        <dbReference type="SAM" id="MobiDB-lite"/>
    </source>
</evidence>
<dbReference type="Proteomes" id="UP001314170">
    <property type="component" value="Unassembled WGS sequence"/>
</dbReference>
<evidence type="ECO:0000313" key="2">
    <source>
        <dbReference type="EMBL" id="CAK7354228.1"/>
    </source>
</evidence>
<feature type="region of interest" description="Disordered" evidence="1">
    <location>
        <begin position="40"/>
        <end position="66"/>
    </location>
</feature>
<accession>A0AAV1SPY8</accession>
<name>A0AAV1SPY8_9ROSI</name>
<keyword evidence="3" id="KW-1185">Reference proteome</keyword>